<evidence type="ECO:0000313" key="3">
    <source>
        <dbReference type="Proteomes" id="UP000001402"/>
    </source>
</evidence>
<dbReference type="STRING" id="652103.Rpdx1_3626"/>
<protein>
    <submittedName>
        <fullName evidence="2">Uncharacterized protein</fullName>
    </submittedName>
</protein>
<reference evidence="2" key="1">
    <citation type="submission" date="2010-12" db="EMBL/GenBank/DDBJ databases">
        <title>Complete sequence of Rhodopseudomonas palustris DX-1.</title>
        <authorList>
            <consortium name="US DOE Joint Genome Institute"/>
            <person name="Lucas S."/>
            <person name="Copeland A."/>
            <person name="Lapidus A."/>
            <person name="Cheng J.-F."/>
            <person name="Goodwin L."/>
            <person name="Pitluck S."/>
            <person name="Misra M."/>
            <person name="Chertkov O."/>
            <person name="Detter J.C."/>
            <person name="Han C."/>
            <person name="Tapia R."/>
            <person name="Land M."/>
            <person name="Hauser L."/>
            <person name="Kyrpides N."/>
            <person name="Ivanova N."/>
            <person name="Ovchinnikova G."/>
            <person name="Logan B."/>
            <person name="Oda Y."/>
            <person name="Harwood C."/>
            <person name="Woyke T."/>
        </authorList>
    </citation>
    <scope>NUCLEOTIDE SEQUENCE [LARGE SCALE GENOMIC DNA]</scope>
    <source>
        <strain evidence="2">DX-1</strain>
    </source>
</reference>
<name>E6VEQ1_RHOPX</name>
<accession>E6VEQ1</accession>
<feature type="region of interest" description="Disordered" evidence="1">
    <location>
        <begin position="121"/>
        <end position="151"/>
    </location>
</feature>
<evidence type="ECO:0000313" key="2">
    <source>
        <dbReference type="EMBL" id="ADU45195.1"/>
    </source>
</evidence>
<dbReference type="Proteomes" id="UP000001402">
    <property type="component" value="Chromosome"/>
</dbReference>
<proteinExistence type="predicted"/>
<dbReference type="HOGENOM" id="CLU_082056_0_0_5"/>
<organism evidence="2 3">
    <name type="scientific">Rhodopseudomonas palustris (strain DX-1)</name>
    <dbReference type="NCBI Taxonomy" id="652103"/>
    <lineage>
        <taxon>Bacteria</taxon>
        <taxon>Pseudomonadati</taxon>
        <taxon>Pseudomonadota</taxon>
        <taxon>Alphaproteobacteria</taxon>
        <taxon>Hyphomicrobiales</taxon>
        <taxon>Nitrobacteraceae</taxon>
        <taxon>Rhodopseudomonas</taxon>
    </lineage>
</organism>
<dbReference type="BioCyc" id="RPAL652103:RPDX1_RS25335-MONOMER"/>
<dbReference type="EMBL" id="CP002418">
    <property type="protein sequence ID" value="ADU45195.1"/>
    <property type="molecule type" value="Genomic_DNA"/>
</dbReference>
<evidence type="ECO:0000256" key="1">
    <source>
        <dbReference type="SAM" id="MobiDB-lite"/>
    </source>
</evidence>
<dbReference type="AlphaFoldDB" id="E6VEQ1"/>
<dbReference type="KEGG" id="rpx:Rpdx1_3626"/>
<dbReference type="eggNOG" id="ENOG50338T7">
    <property type="taxonomic scope" value="Bacteria"/>
</dbReference>
<sequence length="297" mass="33107">MSGQDDAWLRHQQKRWLNPNGDRWVRQDVSRFLARDMDPVQAFPALAFKYSPNQPRVPAGNPDGGQWTRDGGGWRSPSELGNIRNAARVGGVAGPEASREYPGLFGIAAQRRIRTGVLLAGDLPVGSDPDPGTPTEQPPEIPQTKPSRSAERTTYFRAAADWLARNAGLAGALYEGSMRSVEWLRDWNDVILAARDTPKPLQELMNGVGQARPGYDVHHINEVTAAKLDGYSWAQINDPSNLVSIPRLKHYQITGWYSARSTEFDGLSPRKFLRGKDWETRRKVGLRALRMFGVLEP</sequence>
<dbReference type="OrthoDB" id="7917007at2"/>
<gene>
    <name evidence="2" type="ordered locus">Rpdx1_3626</name>
</gene>